<proteinExistence type="predicted"/>
<gene>
    <name evidence="1" type="ORF">GII30_21865</name>
</gene>
<protein>
    <submittedName>
        <fullName evidence="1">Uncharacterized protein</fullName>
    </submittedName>
</protein>
<dbReference type="AlphaFoldDB" id="A0A857LUV5"/>
<sequence>MVTWRGLDAIRLEQVRLYVSGARIKAYGRIIAAAHDDKEAFSASYELITNDEGVTKRFSVHLVRASGESQLAINRDGEHNWLVQTADGTIRSDFNGAEDIDMALSPMFNALPIRRYAFRAGRRVPAGEHAEVPVVYLYLPEARVEAATMKYTKLKGNQVSLEGPVASSTVTFDENGFVINYEGLSERV</sequence>
<dbReference type="RefSeq" id="WP_005184212.1">
    <property type="nucleotide sequence ID" value="NZ_CP045808.1"/>
</dbReference>
<dbReference type="InterPro" id="IPR009467">
    <property type="entry name" value="Glycolipid-bd_prot_put"/>
</dbReference>
<dbReference type="Pfam" id="PF06475">
    <property type="entry name" value="Glycolipid_bind"/>
    <property type="match status" value="1"/>
</dbReference>
<reference evidence="1" key="1">
    <citation type="journal article" date="2021" name="Nat. Microbiol.">
        <title>Cocultivation of an ultrasmall environmental parasitic bacterium with lytic ability against bacteria associated with wastewater foams.</title>
        <authorList>
            <person name="Batinovic S."/>
            <person name="Rose J.J.A."/>
            <person name="Ratcliffe J."/>
            <person name="Seviour R.J."/>
            <person name="Petrovski S."/>
        </authorList>
    </citation>
    <scope>NUCLEOTIDE SEQUENCE</scope>
    <source>
        <strain evidence="1">CON44</strain>
    </source>
</reference>
<organism evidence="1">
    <name type="scientific">Gordonia amarae</name>
    <dbReference type="NCBI Taxonomy" id="36821"/>
    <lineage>
        <taxon>Bacteria</taxon>
        <taxon>Bacillati</taxon>
        <taxon>Actinomycetota</taxon>
        <taxon>Actinomycetes</taxon>
        <taxon>Mycobacteriales</taxon>
        <taxon>Gordoniaceae</taxon>
        <taxon>Gordonia</taxon>
    </lineage>
</organism>
<evidence type="ECO:0000313" key="1">
    <source>
        <dbReference type="EMBL" id="QHN42215.1"/>
    </source>
</evidence>
<name>A0A857LUV5_9ACTN</name>
<dbReference type="SUPFAM" id="SSF159275">
    <property type="entry name" value="PA1994-like"/>
    <property type="match status" value="1"/>
</dbReference>
<accession>A0A857LUV5</accession>
<dbReference type="EMBL" id="CP045810">
    <property type="protein sequence ID" value="QHN42215.1"/>
    <property type="molecule type" value="Genomic_DNA"/>
</dbReference>